<keyword evidence="4" id="KW-1185">Reference proteome</keyword>
<evidence type="ECO:0000256" key="1">
    <source>
        <dbReference type="SAM" id="MobiDB-lite"/>
    </source>
</evidence>
<sequence>MSIASKNVVKFIDNYRQLPRYLRLFIVSITLYLTFTVILGLLLPYIAVKQAPKQLSELLQRPVTLSDVRINPFTLKVDIDQFKIQETNPNLDSPDFIGFEQLTFEFRFWHSIMNTAFSVADLSLYKPTVNVERLNTKAALTFNFSDILDTLAKNSVPEAQAQPDAEPTELPHFKLENVAIVDANLSFIDNITSGQLHYPKVNLKLKSFDSQTTLANATPTAEGKKSNHYNLHFVGNNGGEISTQGLVQLSPMLVVGDLQLTDIQLPQFWSFIDKQFKVNLATGKLSFATAYRLEAMEEHFQIATDAGVFKLDDISLKHNDATVASLGNLTVAGISLDLLNQAIVIETLNSQGLVINTTINQDGSDLQTLFEPINSDTNNTTPAKDANLVADVTTDQHATVTISATKDSTTDSSVDSTDNPPTTPEVPEVAAAAPALSNTNTTETPWTAVLKAIEISNYQLNLNEQVVTDGTLWQISKIQLKTGEINADLSSPIDYEIGLNINDQGSLSVNGSIEPLKQNISSELALSDLGLSQFQQYLSPYINIDLEQGSVSTKGSLVVNNETQQLSYSGAIDIDDLQIKDTVQKKTLLKWKGVNINQLTFDKAANSLAIDHISLTQPYGRIIIAEDKTTNFSELMVNNDIETVETDTKETAVEVKPVTTSTTNTSTETEAIAISINKISINDGSTFFADNSLTPNFAASIEQLNGQVTQLSSSSQQAASVDITGKIDRYAPVTLKGDINPLLEQPFLDLALSFKNVELTSVNPYSGTYAGYYIDKGQLSLDLNYQLENNQLIGDNHLVVDQLKLGKPSDSTLATTLPVTLAIALLQDRHGVIDLGLQVSGDLDEPSFSIGSIVMTAFTNIITKAVTAPFSLLAGLLGGDDDELNKVNFLAGQAALDSKAKETLNKLAKGLQDRPMLMLNVKGAVNVAEDNRALTTAQLHRKLAQLAQMEPEQIPADLTASNYPTSGPLSEALKLLYSTEIGSPAIEVKTAIEADHQGDKALTAAALDTRWHIALYNFSLSGQKISDDALGELAQQRAVAVKAYLAKSNAVAIERVFLLDSRVDLNTAASQVLLTLTAK</sequence>
<dbReference type="PANTHER" id="PTHR30441:SF8">
    <property type="entry name" value="DUF748 DOMAIN-CONTAINING PROTEIN"/>
    <property type="match status" value="1"/>
</dbReference>
<dbReference type="PANTHER" id="PTHR30441">
    <property type="entry name" value="DUF748 DOMAIN-CONTAINING PROTEIN"/>
    <property type="match status" value="1"/>
</dbReference>
<dbReference type="RefSeq" id="WP_310470753.1">
    <property type="nucleotide sequence ID" value="NZ_CP136522.1"/>
</dbReference>
<gene>
    <name evidence="3" type="ORF">RGE70_06815</name>
</gene>
<reference evidence="3 4" key="1">
    <citation type="submission" date="2023-10" db="EMBL/GenBank/DDBJ databases">
        <title>Complete genome sequence of Shewanella sp. DAU334.</title>
        <authorList>
            <person name="Lee Y.-S."/>
            <person name="Jeong H.-R."/>
            <person name="Hwang E.-J."/>
            <person name="Choi Y.-L."/>
            <person name="Kim G.-D."/>
        </authorList>
    </citation>
    <scope>NUCLEOTIDE SEQUENCE [LARGE SCALE GENOMIC DNA]</scope>
    <source>
        <strain evidence="3 4">DAU334</strain>
    </source>
</reference>
<keyword evidence="2" id="KW-0472">Membrane</keyword>
<dbReference type="InterPro" id="IPR008023">
    <property type="entry name" value="DUF748"/>
</dbReference>
<dbReference type="Pfam" id="PF05359">
    <property type="entry name" value="DUF748"/>
    <property type="match status" value="1"/>
</dbReference>
<feature type="region of interest" description="Disordered" evidence="1">
    <location>
        <begin position="403"/>
        <end position="426"/>
    </location>
</feature>
<keyword evidence="2" id="KW-0812">Transmembrane</keyword>
<name>A0ABZ0K210_9GAMM</name>
<keyword evidence="2" id="KW-1133">Transmembrane helix</keyword>
<proteinExistence type="predicted"/>
<feature type="transmembrane region" description="Helical" evidence="2">
    <location>
        <begin position="21"/>
        <end position="47"/>
    </location>
</feature>
<protein>
    <submittedName>
        <fullName evidence="3">DUF748 domain-containing protein</fullName>
    </submittedName>
</protein>
<evidence type="ECO:0000256" key="2">
    <source>
        <dbReference type="SAM" id="Phobius"/>
    </source>
</evidence>
<dbReference type="Proteomes" id="UP001529491">
    <property type="component" value="Chromosome"/>
</dbReference>
<dbReference type="EMBL" id="CP136522">
    <property type="protein sequence ID" value="WOT06478.1"/>
    <property type="molecule type" value="Genomic_DNA"/>
</dbReference>
<organism evidence="3 4">
    <name type="scientific">Shewanella youngdeokensis</name>
    <dbReference type="NCBI Taxonomy" id="2999068"/>
    <lineage>
        <taxon>Bacteria</taxon>
        <taxon>Pseudomonadati</taxon>
        <taxon>Pseudomonadota</taxon>
        <taxon>Gammaproteobacteria</taxon>
        <taxon>Alteromonadales</taxon>
        <taxon>Shewanellaceae</taxon>
        <taxon>Shewanella</taxon>
    </lineage>
</organism>
<dbReference type="InterPro" id="IPR052894">
    <property type="entry name" value="AsmA-related"/>
</dbReference>
<evidence type="ECO:0000313" key="4">
    <source>
        <dbReference type="Proteomes" id="UP001529491"/>
    </source>
</evidence>
<evidence type="ECO:0000313" key="3">
    <source>
        <dbReference type="EMBL" id="WOT06478.1"/>
    </source>
</evidence>
<accession>A0ABZ0K210</accession>